<sequence>MATSILAYWAEENEPGYLERTRIKEGSLTKGSVLQAYYLGKVYPAILISNLG</sequence>
<dbReference type="Proteomes" id="UP001634394">
    <property type="component" value="Unassembled WGS sequence"/>
</dbReference>
<proteinExistence type="predicted"/>
<protein>
    <submittedName>
        <fullName evidence="1">Uncharacterized protein</fullName>
    </submittedName>
</protein>
<evidence type="ECO:0000313" key="2">
    <source>
        <dbReference type="Proteomes" id="UP001634394"/>
    </source>
</evidence>
<feature type="non-terminal residue" evidence="1">
    <location>
        <position position="52"/>
    </location>
</feature>
<keyword evidence="2" id="KW-1185">Reference proteome</keyword>
<dbReference type="AlphaFoldDB" id="A0ABD3XHV9"/>
<comment type="caution">
    <text evidence="1">The sequence shown here is derived from an EMBL/GenBank/DDBJ whole genome shotgun (WGS) entry which is preliminary data.</text>
</comment>
<evidence type="ECO:0000313" key="1">
    <source>
        <dbReference type="EMBL" id="KAL3884602.1"/>
    </source>
</evidence>
<name>A0ABD3XHV9_SINWO</name>
<accession>A0ABD3XHV9</accession>
<reference evidence="1 2" key="1">
    <citation type="submission" date="2024-11" db="EMBL/GenBank/DDBJ databases">
        <title>Chromosome-level genome assembly of the freshwater bivalve Anodonta woodiana.</title>
        <authorList>
            <person name="Chen X."/>
        </authorList>
    </citation>
    <scope>NUCLEOTIDE SEQUENCE [LARGE SCALE GENOMIC DNA]</scope>
    <source>
        <strain evidence="1">MN2024</strain>
        <tissue evidence="1">Gills</tissue>
    </source>
</reference>
<organism evidence="1 2">
    <name type="scientific">Sinanodonta woodiana</name>
    <name type="common">Chinese pond mussel</name>
    <name type="synonym">Anodonta woodiana</name>
    <dbReference type="NCBI Taxonomy" id="1069815"/>
    <lineage>
        <taxon>Eukaryota</taxon>
        <taxon>Metazoa</taxon>
        <taxon>Spiralia</taxon>
        <taxon>Lophotrochozoa</taxon>
        <taxon>Mollusca</taxon>
        <taxon>Bivalvia</taxon>
        <taxon>Autobranchia</taxon>
        <taxon>Heteroconchia</taxon>
        <taxon>Palaeoheterodonta</taxon>
        <taxon>Unionida</taxon>
        <taxon>Unionoidea</taxon>
        <taxon>Unionidae</taxon>
        <taxon>Unioninae</taxon>
        <taxon>Sinanodonta</taxon>
    </lineage>
</organism>
<gene>
    <name evidence="1" type="ORF">ACJMK2_024729</name>
</gene>
<dbReference type="EMBL" id="JBJQND010000002">
    <property type="protein sequence ID" value="KAL3884602.1"/>
    <property type="molecule type" value="Genomic_DNA"/>
</dbReference>